<dbReference type="FunFam" id="2.110.10.10:FF:000005">
    <property type="entry name" value="Stromelysin-3 preproprotein"/>
    <property type="match status" value="1"/>
</dbReference>
<dbReference type="CDD" id="cd00094">
    <property type="entry name" value="HX"/>
    <property type="match status" value="1"/>
</dbReference>
<dbReference type="Gene3D" id="3.40.390.10">
    <property type="entry name" value="Collagenase (Catalytic Domain)"/>
    <property type="match status" value="1"/>
</dbReference>
<evidence type="ECO:0000256" key="11">
    <source>
        <dbReference type="PIRSR" id="PIRSR621190-2"/>
    </source>
</evidence>
<keyword evidence="14" id="KW-0732">Signal</keyword>
<feature type="binding site" evidence="11">
    <location>
        <position position="196"/>
    </location>
    <ligand>
        <name>Zn(2+)</name>
        <dbReference type="ChEBI" id="CHEBI:29105"/>
        <label>1</label>
    </ligand>
</feature>
<dbReference type="InterPro" id="IPR036375">
    <property type="entry name" value="Hemopexin-like_dom_sf"/>
</dbReference>
<keyword evidence="8" id="KW-0865">Zymogen</keyword>
<dbReference type="InterPro" id="IPR024079">
    <property type="entry name" value="MetalloPept_cat_dom_sf"/>
</dbReference>
<feature type="binding site" evidence="11">
    <location>
        <position position="302"/>
    </location>
    <ligand>
        <name>Ca(2+)</name>
        <dbReference type="ChEBI" id="CHEBI:29108"/>
        <label>4</label>
    </ligand>
</feature>
<evidence type="ECO:0000256" key="8">
    <source>
        <dbReference type="ARBA" id="ARBA00023145"/>
    </source>
</evidence>
<dbReference type="Ensembl" id="ENSCINT00000013141.3">
    <property type="protein sequence ID" value="ENSCINP00000013141.3"/>
    <property type="gene ID" value="ENSCING00000012822.2"/>
</dbReference>
<dbReference type="SUPFAM" id="SSF55486">
    <property type="entry name" value="Metalloproteases ('zincins'), catalytic domain"/>
    <property type="match status" value="1"/>
</dbReference>
<evidence type="ECO:0000256" key="7">
    <source>
        <dbReference type="ARBA" id="ARBA00023049"/>
    </source>
</evidence>
<feature type="binding site" evidence="11">
    <location>
        <position position="201"/>
    </location>
    <ligand>
        <name>Ca(2+)</name>
        <dbReference type="ChEBI" id="CHEBI:29108"/>
        <label>3</label>
    </ligand>
</feature>
<dbReference type="GO" id="GO:0008270">
    <property type="term" value="F:zinc ion binding"/>
    <property type="evidence" value="ECO:0007669"/>
    <property type="project" value="InterPro"/>
</dbReference>
<feature type="binding site" evidence="11">
    <location>
        <position position="170"/>
    </location>
    <ligand>
        <name>Zn(2+)</name>
        <dbReference type="ChEBI" id="CHEBI:29105"/>
        <label>1</label>
    </ligand>
</feature>
<dbReference type="GO" id="GO:0030198">
    <property type="term" value="P:extracellular matrix organization"/>
    <property type="evidence" value="ECO:0000318"/>
    <property type="project" value="GO_Central"/>
</dbReference>
<dbReference type="Proteomes" id="UP000008144">
    <property type="component" value="Unassembled WGS sequence"/>
</dbReference>
<evidence type="ECO:0000256" key="6">
    <source>
        <dbReference type="ARBA" id="ARBA00022833"/>
    </source>
</evidence>
<sequence>MRLVFAVIFISLIDEISSAAISPSKAASYLEKFGYAAPPSYRRSAGNRMSSSYLEEALRAFQEFSDLPITGKLDEATLTKMDEKRCGNPDMTGTVNAKRKKRYALKGGKWDHKQLTYKFINYPTKLSVSQSESEIRTAFQWWEDNSSLRFSKVTKGEHADIEIMFAVGDHGDWDSFDGPGHTLAHAYFPVFGGNVHFDEAEPWSISSASGVKLGTVAAHEFGHSLGLSHSDVTTALMAPFYSPNTKGLHSDDIQALAVQELYGKSLEKTDTVTQSPVPTTGKTEQTNTKVPPISSCNGRRFDAITRLNNGSTYAFQGEMFWRLNDKNADKGFPASIRTVWGISGKVDAALTFNGNTDIFQGHILHRFRNGIRIQTSNISSIYRNIPSFVDAAFEWSGNGKIYFIKGQKYWRYNPSRGAVAFGYPKSLSVWGGLPKHIDSAMKWKGKTYFFENGQYYRFADYKMHVASSTESPYPRRADERWLGCRGNALMTGLAQNQKRTVKT</sequence>
<dbReference type="SMART" id="SM00120">
    <property type="entry name" value="HX"/>
    <property type="match status" value="4"/>
</dbReference>
<reference evidence="16" key="3">
    <citation type="submission" date="2025-09" db="UniProtKB">
        <authorList>
            <consortium name="Ensembl"/>
        </authorList>
    </citation>
    <scope>IDENTIFICATION</scope>
</reference>
<feature type="binding site" evidence="11">
    <location>
        <position position="392"/>
    </location>
    <ligand>
        <name>Ca(2+)</name>
        <dbReference type="ChEBI" id="CHEBI:29108"/>
        <label>5</label>
    </ligand>
</feature>
<feature type="repeat" description="Hemopexin" evidence="12">
    <location>
        <begin position="298"/>
        <end position="343"/>
    </location>
</feature>
<keyword evidence="7" id="KW-0482">Metalloprotease</keyword>
<dbReference type="CDD" id="cd04278">
    <property type="entry name" value="ZnMc_MMP"/>
    <property type="match status" value="1"/>
</dbReference>
<feature type="signal peptide" evidence="14">
    <location>
        <begin position="1"/>
        <end position="18"/>
    </location>
</feature>
<dbReference type="InterPro" id="IPR006026">
    <property type="entry name" value="Peptidase_Metallo"/>
</dbReference>
<feature type="binding site" evidence="11">
    <location>
        <position position="349"/>
    </location>
    <ligand>
        <name>Ca(2+)</name>
        <dbReference type="ChEBI" id="CHEBI:29108"/>
        <label>5</label>
    </ligand>
</feature>
<feature type="binding site" evidence="11">
    <location>
        <position position="172"/>
    </location>
    <ligand>
        <name>Zn(2+)</name>
        <dbReference type="ChEBI" id="CHEBI:29105"/>
        <label>1</label>
    </ligand>
</feature>
<dbReference type="PIRSF" id="PIRSF001191">
    <property type="entry name" value="Peptidase_M10A_matrix"/>
    <property type="match status" value="1"/>
</dbReference>
<evidence type="ECO:0000256" key="14">
    <source>
        <dbReference type="SAM" id="SignalP"/>
    </source>
</evidence>
<dbReference type="STRING" id="7719.ENSCINP00000013141"/>
<keyword evidence="17" id="KW-1185">Reference proteome</keyword>
<dbReference type="MEROPS" id="M10.031"/>
<comment type="cofactor">
    <cofactor evidence="11">
        <name>Zn(2+)</name>
        <dbReference type="ChEBI" id="CHEBI:29105"/>
    </cofactor>
    <text evidence="11">Binds 2 Zn(2+) ions per subunit.</text>
</comment>
<dbReference type="InterPro" id="IPR018487">
    <property type="entry name" value="Hemopexin-like_repeat"/>
</dbReference>
<evidence type="ECO:0000256" key="2">
    <source>
        <dbReference type="ARBA" id="ARBA00022670"/>
    </source>
</evidence>
<feature type="binding site" evidence="11">
    <location>
        <position position="304"/>
    </location>
    <ligand>
        <name>Ca(2+)</name>
        <dbReference type="ChEBI" id="CHEBI:29108"/>
        <label>5</label>
    </ligand>
</feature>
<feature type="binding site" evidence="10">
    <location>
        <position position="223"/>
    </location>
    <ligand>
        <name>Zn(2+)</name>
        <dbReference type="ChEBI" id="CHEBI:29105"/>
        <label>2</label>
        <note>catalytic</note>
    </ligand>
</feature>
<dbReference type="SMART" id="SM00235">
    <property type="entry name" value="ZnMc"/>
    <property type="match status" value="1"/>
</dbReference>
<dbReference type="FunFam" id="3.40.390.10:FF:000022">
    <property type="entry name" value="Matrix metalloproteinase 1, isoform C"/>
    <property type="match status" value="1"/>
</dbReference>
<evidence type="ECO:0000256" key="1">
    <source>
        <dbReference type="ARBA" id="ARBA00010370"/>
    </source>
</evidence>
<dbReference type="AlphaFoldDB" id="F6RLA4"/>
<feature type="binding site" evidence="10">
    <location>
        <position position="219"/>
    </location>
    <ligand>
        <name>Zn(2+)</name>
        <dbReference type="ChEBI" id="CHEBI:29105"/>
        <label>2</label>
        <note>catalytic</note>
    </ligand>
</feature>
<keyword evidence="3 10" id="KW-0479">Metal-binding</keyword>
<evidence type="ECO:0000259" key="15">
    <source>
        <dbReference type="SMART" id="SM00235"/>
    </source>
</evidence>
<feature type="binding site" evidence="11">
    <location>
        <position position="201"/>
    </location>
    <ligand>
        <name>Ca(2+)</name>
        <dbReference type="ChEBI" id="CHEBI:29108"/>
        <label>1</label>
    </ligand>
</feature>
<feature type="binding site" evidence="11">
    <location>
        <position position="177"/>
    </location>
    <ligand>
        <name>Ca(2+)</name>
        <dbReference type="ChEBI" id="CHEBI:29108"/>
        <label>3</label>
    </ligand>
</feature>
<feature type="binding site" evidence="10">
    <location>
        <position position="229"/>
    </location>
    <ligand>
        <name>Zn(2+)</name>
        <dbReference type="ChEBI" id="CHEBI:29105"/>
        <label>2</label>
        <note>catalytic</note>
    </ligand>
</feature>
<proteinExistence type="inferred from homology"/>
<comment type="cofactor">
    <cofactor evidence="11">
        <name>Ca(2+)</name>
        <dbReference type="ChEBI" id="CHEBI:29108"/>
    </cofactor>
    <text evidence="11">Can bind about 5 Ca(2+) ions per subunit.</text>
</comment>
<evidence type="ECO:0000256" key="5">
    <source>
        <dbReference type="ARBA" id="ARBA00022801"/>
    </source>
</evidence>
<keyword evidence="11" id="KW-0106">Calcium</keyword>
<dbReference type="InterPro" id="IPR033739">
    <property type="entry name" value="M10A_MMP"/>
</dbReference>
<dbReference type="Pfam" id="PF01471">
    <property type="entry name" value="PG_binding_1"/>
    <property type="match status" value="1"/>
</dbReference>
<name>F6RLA4_CIOIN</name>
<organism evidence="16 17">
    <name type="scientific">Ciona intestinalis</name>
    <name type="common">Transparent sea squirt</name>
    <name type="synonym">Ascidia intestinalis</name>
    <dbReference type="NCBI Taxonomy" id="7719"/>
    <lineage>
        <taxon>Eukaryota</taxon>
        <taxon>Metazoa</taxon>
        <taxon>Chordata</taxon>
        <taxon>Tunicata</taxon>
        <taxon>Ascidiacea</taxon>
        <taxon>Phlebobranchia</taxon>
        <taxon>Cionidae</taxon>
        <taxon>Ciona</taxon>
    </lineage>
</organism>
<dbReference type="PRINTS" id="PR00138">
    <property type="entry name" value="MATRIXIN"/>
</dbReference>
<evidence type="ECO:0000256" key="12">
    <source>
        <dbReference type="PROSITE-ProRule" id="PRU01011"/>
    </source>
</evidence>
<dbReference type="HOGENOM" id="CLU_015489_8_3_1"/>
<evidence type="ECO:0000256" key="13">
    <source>
        <dbReference type="SAM" id="MobiDB-lite"/>
    </source>
</evidence>
<evidence type="ECO:0000313" key="16">
    <source>
        <dbReference type="Ensembl" id="ENSCINP00000013141.3"/>
    </source>
</evidence>
<dbReference type="InterPro" id="IPR021190">
    <property type="entry name" value="Pept_M10A"/>
</dbReference>
<dbReference type="GO" id="GO:0006508">
    <property type="term" value="P:proteolysis"/>
    <property type="evidence" value="ECO:0007669"/>
    <property type="project" value="UniProtKB-KW"/>
</dbReference>
<dbReference type="GO" id="GO:0030574">
    <property type="term" value="P:collagen catabolic process"/>
    <property type="evidence" value="ECO:0000318"/>
    <property type="project" value="GO_Central"/>
</dbReference>
<keyword evidence="4" id="KW-0677">Repeat</keyword>
<feature type="binding site" evidence="11">
    <location>
        <position position="160"/>
    </location>
    <ligand>
        <name>Ca(2+)</name>
        <dbReference type="ChEBI" id="CHEBI:29108"/>
        <label>2</label>
    </ligand>
</feature>
<dbReference type="InterPro" id="IPR000585">
    <property type="entry name" value="Hemopexin-like_dom"/>
</dbReference>
<evidence type="ECO:0000256" key="9">
    <source>
        <dbReference type="PIRSR" id="PIRSR001191-1"/>
    </source>
</evidence>
<keyword evidence="5" id="KW-0378">Hydrolase</keyword>
<feature type="binding site" evidence="11">
    <location>
        <position position="198"/>
    </location>
    <ligand>
        <name>Ca(2+)</name>
        <dbReference type="ChEBI" id="CHEBI:29108"/>
        <label>3</label>
    </ligand>
</feature>
<comment type="similarity">
    <text evidence="1">Belongs to the peptidase M10A family.</text>
</comment>
<evidence type="ECO:0000256" key="10">
    <source>
        <dbReference type="PIRSR" id="PIRSR001191-2"/>
    </source>
</evidence>
<feature type="binding site" evidence="11">
    <location>
        <position position="178"/>
    </location>
    <ligand>
        <name>Ca(2+)</name>
        <dbReference type="ChEBI" id="CHEBI:29108"/>
        <label>3</label>
    </ligand>
</feature>
<feature type="repeat" description="Hemopexin" evidence="12">
    <location>
        <begin position="386"/>
        <end position="434"/>
    </location>
</feature>
<evidence type="ECO:0000256" key="3">
    <source>
        <dbReference type="ARBA" id="ARBA00022723"/>
    </source>
</evidence>
<feature type="binding site" evidence="11">
    <location>
        <position position="438"/>
    </location>
    <ligand>
        <name>Ca(2+)</name>
        <dbReference type="ChEBI" id="CHEBI:29108"/>
        <label>4</label>
    </ligand>
</feature>
<dbReference type="GO" id="GO:0031012">
    <property type="term" value="C:extracellular matrix"/>
    <property type="evidence" value="ECO:0007669"/>
    <property type="project" value="InterPro"/>
</dbReference>
<accession>F6RLA4</accession>
<feature type="chain" id="PRO_5017466401" description="Peptidase metallopeptidase domain-containing protein" evidence="14">
    <location>
        <begin position="19"/>
        <end position="503"/>
    </location>
</feature>
<feature type="compositionally biased region" description="Polar residues" evidence="13">
    <location>
        <begin position="271"/>
        <end position="294"/>
    </location>
</feature>
<dbReference type="PROSITE" id="PS51642">
    <property type="entry name" value="HEMOPEXIN_2"/>
    <property type="match status" value="2"/>
</dbReference>
<feature type="binding site" evidence="11">
    <location>
        <position position="192"/>
    </location>
    <ligand>
        <name>Ca(2+)</name>
        <dbReference type="ChEBI" id="CHEBI:29108"/>
        <label>2</label>
    </ligand>
</feature>
<dbReference type="SUPFAM" id="SSF50923">
    <property type="entry name" value="Hemopexin-like domain"/>
    <property type="match status" value="1"/>
</dbReference>
<feature type="binding site" evidence="11">
    <location>
        <position position="347"/>
    </location>
    <ligand>
        <name>Ca(2+)</name>
        <dbReference type="ChEBI" id="CHEBI:29108"/>
        <label>4</label>
    </ligand>
</feature>
<dbReference type="Gene3D" id="2.110.10.10">
    <property type="entry name" value="Hemopexin-like domain"/>
    <property type="match status" value="1"/>
</dbReference>
<dbReference type="GO" id="GO:0005615">
    <property type="term" value="C:extracellular space"/>
    <property type="evidence" value="ECO:0000318"/>
    <property type="project" value="GO_Central"/>
</dbReference>
<protein>
    <recommendedName>
        <fullName evidence="15">Peptidase metallopeptidase domain-containing protein</fullName>
    </recommendedName>
</protein>
<feature type="binding site" description="in inhibited form" evidence="11">
    <location>
        <position position="86"/>
    </location>
    <ligand>
        <name>Zn(2+)</name>
        <dbReference type="ChEBI" id="CHEBI:29105"/>
        <label>2</label>
        <note>catalytic</note>
    </ligand>
</feature>
<feature type="binding site" evidence="11">
    <location>
        <position position="185"/>
    </location>
    <ligand>
        <name>Zn(2+)</name>
        <dbReference type="ChEBI" id="CHEBI:29105"/>
        <label>1</label>
    </ligand>
</feature>
<keyword evidence="2" id="KW-0645">Protease</keyword>
<dbReference type="InterPro" id="IPR001818">
    <property type="entry name" value="Pept_M10_metallopeptidase"/>
</dbReference>
<dbReference type="OMA" id="YITNDEP"/>
<keyword evidence="6 10" id="KW-0862">Zinc</keyword>
<feature type="binding site" evidence="11">
    <location>
        <position position="237"/>
    </location>
    <ligand>
        <name>Zn(2+)</name>
        <dbReference type="ChEBI" id="CHEBI:29105"/>
        <label>2</label>
        <note>catalytic</note>
    </ligand>
</feature>
<reference evidence="16" key="2">
    <citation type="submission" date="2025-08" db="UniProtKB">
        <authorList>
            <consortium name="Ensembl"/>
        </authorList>
    </citation>
    <scope>IDENTIFICATION</scope>
</reference>
<dbReference type="InParanoid" id="F6RLA4"/>
<feature type="region of interest" description="Disordered" evidence="13">
    <location>
        <begin position="269"/>
        <end position="294"/>
    </location>
</feature>
<evidence type="ECO:0000313" key="17">
    <source>
        <dbReference type="Proteomes" id="UP000008144"/>
    </source>
</evidence>
<dbReference type="GO" id="GO:0004222">
    <property type="term" value="F:metalloendopeptidase activity"/>
    <property type="evidence" value="ECO:0000318"/>
    <property type="project" value="GO_Central"/>
</dbReference>
<dbReference type="GeneTree" id="ENSGT00940000166111"/>
<dbReference type="InterPro" id="IPR002477">
    <property type="entry name" value="Peptidoglycan-bd-like"/>
</dbReference>
<dbReference type="PANTHER" id="PTHR10201:SF331">
    <property type="entry name" value="MATRIX METALLOPROTEINASE-14-LIKE ISOFORM X1"/>
    <property type="match status" value="1"/>
</dbReference>
<dbReference type="Pfam" id="PF00413">
    <property type="entry name" value="Peptidase_M10"/>
    <property type="match status" value="1"/>
</dbReference>
<evidence type="ECO:0000256" key="4">
    <source>
        <dbReference type="ARBA" id="ARBA00022737"/>
    </source>
</evidence>
<feature type="domain" description="Peptidase metallopeptidase" evidence="15">
    <location>
        <begin position="106"/>
        <end position="264"/>
    </location>
</feature>
<reference evidence="17" key="1">
    <citation type="journal article" date="2002" name="Science">
        <title>The draft genome of Ciona intestinalis: insights into chordate and vertebrate origins.</title>
        <authorList>
            <person name="Dehal P."/>
            <person name="Satou Y."/>
            <person name="Campbell R.K."/>
            <person name="Chapman J."/>
            <person name="Degnan B."/>
            <person name="De Tomaso A."/>
            <person name="Davidson B."/>
            <person name="Di Gregorio A."/>
            <person name="Gelpke M."/>
            <person name="Goodstein D.M."/>
            <person name="Harafuji N."/>
            <person name="Hastings K.E."/>
            <person name="Ho I."/>
            <person name="Hotta K."/>
            <person name="Huang W."/>
            <person name="Kawashima T."/>
            <person name="Lemaire P."/>
            <person name="Martinez D."/>
            <person name="Meinertzhagen I.A."/>
            <person name="Necula S."/>
            <person name="Nonaka M."/>
            <person name="Putnam N."/>
            <person name="Rash S."/>
            <person name="Saiga H."/>
            <person name="Satake M."/>
            <person name="Terry A."/>
            <person name="Yamada L."/>
            <person name="Wang H.G."/>
            <person name="Awazu S."/>
            <person name="Azumi K."/>
            <person name="Boore J."/>
            <person name="Branno M."/>
            <person name="Chin-Bow S."/>
            <person name="DeSantis R."/>
            <person name="Doyle S."/>
            <person name="Francino P."/>
            <person name="Keys D.N."/>
            <person name="Haga S."/>
            <person name="Hayashi H."/>
            <person name="Hino K."/>
            <person name="Imai K.S."/>
            <person name="Inaba K."/>
            <person name="Kano S."/>
            <person name="Kobayashi K."/>
            <person name="Kobayashi M."/>
            <person name="Lee B.I."/>
            <person name="Makabe K.W."/>
            <person name="Manohar C."/>
            <person name="Matassi G."/>
            <person name="Medina M."/>
            <person name="Mochizuki Y."/>
            <person name="Mount S."/>
            <person name="Morishita T."/>
            <person name="Miura S."/>
            <person name="Nakayama A."/>
            <person name="Nishizaka S."/>
            <person name="Nomoto H."/>
            <person name="Ohta F."/>
            <person name="Oishi K."/>
            <person name="Rigoutsos I."/>
            <person name="Sano M."/>
            <person name="Sasaki A."/>
            <person name="Sasakura Y."/>
            <person name="Shoguchi E."/>
            <person name="Shin-i T."/>
            <person name="Spagnuolo A."/>
            <person name="Stainier D."/>
            <person name="Suzuki M.M."/>
            <person name="Tassy O."/>
            <person name="Takatori N."/>
            <person name="Tokuoka M."/>
            <person name="Yagi K."/>
            <person name="Yoshizaki F."/>
            <person name="Wada S."/>
            <person name="Zhang C."/>
            <person name="Hyatt P.D."/>
            <person name="Larimer F."/>
            <person name="Detter C."/>
            <person name="Doggett N."/>
            <person name="Glavina T."/>
            <person name="Hawkins T."/>
            <person name="Richardson P."/>
            <person name="Lucas S."/>
            <person name="Kohara Y."/>
            <person name="Levine M."/>
            <person name="Satoh N."/>
            <person name="Rokhsar D.S."/>
        </authorList>
    </citation>
    <scope>NUCLEOTIDE SEQUENCE [LARGE SCALE GENOMIC DNA]</scope>
</reference>
<dbReference type="Pfam" id="PF00045">
    <property type="entry name" value="Hemopexin"/>
    <property type="match status" value="3"/>
</dbReference>
<dbReference type="PANTHER" id="PTHR10201">
    <property type="entry name" value="MATRIX METALLOPROTEINASE"/>
    <property type="match status" value="1"/>
</dbReference>
<feature type="active site" evidence="9">
    <location>
        <position position="220"/>
    </location>
</feature>